<dbReference type="AlphaFoldDB" id="A0A8X6QG56"/>
<feature type="region of interest" description="Disordered" evidence="2">
    <location>
        <begin position="1"/>
        <end position="69"/>
    </location>
</feature>
<sequence>MTSRQRDKLNGKGKNRDLQSPKTTDNSTTDVSSDKGSAKAKVYTKKASLQRQRKKTPLHDKAKKSLELDGKSSVSSISITKTMDRKLQSSENLRPLSLSIVNEIFDTVLNNASGDKDPNYLLESGLGCIKEEMKTLIRQCVENEDTLISLEKRLKETEQSYAESKKKCLRLEQKNDKLLKSLDDLSKNYERIVHELTAANTFNTQLKQVKKKDDSIIADLEKRLSQTSEQKDKLKSKLEDVSFGGKNAQITSQKEIEELTESNKLLARQKSELREVVIKQMQLTTNLRRQLLHVKAGIAQNFTEQEIMKVIEEFY</sequence>
<evidence type="ECO:0000256" key="1">
    <source>
        <dbReference type="SAM" id="Coils"/>
    </source>
</evidence>
<proteinExistence type="predicted"/>
<keyword evidence="1" id="KW-0175">Coiled coil</keyword>
<feature type="coiled-coil region" evidence="1">
    <location>
        <begin position="140"/>
        <end position="276"/>
    </location>
</feature>
<evidence type="ECO:0000313" key="3">
    <source>
        <dbReference type="EMBL" id="GFU23533.1"/>
    </source>
</evidence>
<gene>
    <name evidence="3" type="primary">AVEN_64113_1</name>
    <name evidence="3" type="ORF">NPIL_665651</name>
</gene>
<feature type="compositionally biased region" description="Basic and acidic residues" evidence="2">
    <location>
        <begin position="57"/>
        <end position="69"/>
    </location>
</feature>
<dbReference type="Proteomes" id="UP000887013">
    <property type="component" value="Unassembled WGS sequence"/>
</dbReference>
<name>A0A8X6QG56_NEPPI</name>
<dbReference type="OrthoDB" id="6436661at2759"/>
<organism evidence="3 4">
    <name type="scientific">Nephila pilipes</name>
    <name type="common">Giant wood spider</name>
    <name type="synonym">Nephila maculata</name>
    <dbReference type="NCBI Taxonomy" id="299642"/>
    <lineage>
        <taxon>Eukaryota</taxon>
        <taxon>Metazoa</taxon>
        <taxon>Ecdysozoa</taxon>
        <taxon>Arthropoda</taxon>
        <taxon>Chelicerata</taxon>
        <taxon>Arachnida</taxon>
        <taxon>Araneae</taxon>
        <taxon>Araneomorphae</taxon>
        <taxon>Entelegynae</taxon>
        <taxon>Araneoidea</taxon>
        <taxon>Nephilidae</taxon>
        <taxon>Nephila</taxon>
    </lineage>
</organism>
<evidence type="ECO:0000256" key="2">
    <source>
        <dbReference type="SAM" id="MobiDB-lite"/>
    </source>
</evidence>
<evidence type="ECO:0000313" key="4">
    <source>
        <dbReference type="Proteomes" id="UP000887013"/>
    </source>
</evidence>
<dbReference type="SUPFAM" id="SSF90257">
    <property type="entry name" value="Myosin rod fragments"/>
    <property type="match status" value="1"/>
</dbReference>
<dbReference type="EMBL" id="BMAW01081247">
    <property type="protein sequence ID" value="GFU23533.1"/>
    <property type="molecule type" value="Genomic_DNA"/>
</dbReference>
<dbReference type="PANTHER" id="PTHR23313:SF0">
    <property type="entry name" value="TESTIS-EXPRESSED PROTEIN 9"/>
    <property type="match status" value="1"/>
</dbReference>
<keyword evidence="4" id="KW-1185">Reference proteome</keyword>
<reference evidence="3" key="1">
    <citation type="submission" date="2020-08" db="EMBL/GenBank/DDBJ databases">
        <title>Multicomponent nature underlies the extraordinary mechanical properties of spider dragline silk.</title>
        <authorList>
            <person name="Kono N."/>
            <person name="Nakamura H."/>
            <person name="Mori M."/>
            <person name="Yoshida Y."/>
            <person name="Ohtoshi R."/>
            <person name="Malay A.D."/>
            <person name="Moran D.A.P."/>
            <person name="Tomita M."/>
            <person name="Numata K."/>
            <person name="Arakawa K."/>
        </authorList>
    </citation>
    <scope>NUCLEOTIDE SEQUENCE</scope>
</reference>
<dbReference type="PANTHER" id="PTHR23313">
    <property type="entry name" value="TSEC1-RELATED"/>
    <property type="match status" value="1"/>
</dbReference>
<comment type="caution">
    <text evidence="3">The sequence shown here is derived from an EMBL/GenBank/DDBJ whole genome shotgun (WGS) entry which is preliminary data.</text>
</comment>
<feature type="compositionally biased region" description="Basic and acidic residues" evidence="2">
    <location>
        <begin position="1"/>
        <end position="19"/>
    </location>
</feature>
<accession>A0A8X6QG56</accession>
<protein>
    <submittedName>
        <fullName evidence="3">Uncharacterized protein</fullName>
    </submittedName>
</protein>